<evidence type="ECO:0000256" key="4">
    <source>
        <dbReference type="ARBA" id="ARBA00022679"/>
    </source>
</evidence>
<dbReference type="Pfam" id="PF02518">
    <property type="entry name" value="HATPase_c"/>
    <property type="match status" value="1"/>
</dbReference>
<evidence type="ECO:0000313" key="7">
    <source>
        <dbReference type="EMBL" id="MFC0516378.1"/>
    </source>
</evidence>
<dbReference type="SMART" id="SM00387">
    <property type="entry name" value="HATPase_c"/>
    <property type="match status" value="1"/>
</dbReference>
<keyword evidence="8" id="KW-1185">Reference proteome</keyword>
<evidence type="ECO:0000313" key="8">
    <source>
        <dbReference type="Proteomes" id="UP001589828"/>
    </source>
</evidence>
<dbReference type="EC" id="2.7.13.3" evidence="2"/>
<name>A0ABV6LAB2_9SPHI</name>
<dbReference type="Pfam" id="PF00512">
    <property type="entry name" value="HisKA"/>
    <property type="match status" value="1"/>
</dbReference>
<evidence type="ECO:0000259" key="6">
    <source>
        <dbReference type="PROSITE" id="PS50109"/>
    </source>
</evidence>
<dbReference type="CDD" id="cd00082">
    <property type="entry name" value="HisKA"/>
    <property type="match status" value="1"/>
</dbReference>
<dbReference type="Gene3D" id="3.30.450.20">
    <property type="entry name" value="PAS domain"/>
    <property type="match status" value="1"/>
</dbReference>
<dbReference type="PROSITE" id="PS50109">
    <property type="entry name" value="HIS_KIN"/>
    <property type="match status" value="1"/>
</dbReference>
<keyword evidence="7" id="KW-0547">Nucleotide-binding</keyword>
<dbReference type="GO" id="GO:0005524">
    <property type="term" value="F:ATP binding"/>
    <property type="evidence" value="ECO:0007669"/>
    <property type="project" value="UniProtKB-KW"/>
</dbReference>
<dbReference type="Gene3D" id="3.30.565.10">
    <property type="entry name" value="Histidine kinase-like ATPase, C-terminal domain"/>
    <property type="match status" value="1"/>
</dbReference>
<accession>A0ABV6LAB2</accession>
<dbReference type="InterPro" id="IPR003661">
    <property type="entry name" value="HisK_dim/P_dom"/>
</dbReference>
<gene>
    <name evidence="7" type="ORF">ACFFGT_19380</name>
</gene>
<proteinExistence type="predicted"/>
<keyword evidence="3" id="KW-0597">Phosphoprotein</keyword>
<dbReference type="InterPro" id="IPR036097">
    <property type="entry name" value="HisK_dim/P_sf"/>
</dbReference>
<dbReference type="SUPFAM" id="SSF55874">
    <property type="entry name" value="ATPase domain of HSP90 chaperone/DNA topoisomerase II/histidine kinase"/>
    <property type="match status" value="1"/>
</dbReference>
<dbReference type="InterPro" id="IPR050351">
    <property type="entry name" value="BphY/WalK/GraS-like"/>
</dbReference>
<reference evidence="7 8" key="1">
    <citation type="submission" date="2024-09" db="EMBL/GenBank/DDBJ databases">
        <authorList>
            <person name="Sun Q."/>
            <person name="Mori K."/>
        </authorList>
    </citation>
    <scope>NUCLEOTIDE SEQUENCE [LARGE SCALE GENOMIC DNA]</scope>
    <source>
        <strain evidence="7 8">NCAIM B.02415</strain>
    </source>
</reference>
<dbReference type="PRINTS" id="PR00344">
    <property type="entry name" value="BCTRLSENSOR"/>
</dbReference>
<dbReference type="Gene3D" id="1.10.287.130">
    <property type="match status" value="1"/>
</dbReference>
<evidence type="ECO:0000256" key="2">
    <source>
        <dbReference type="ARBA" id="ARBA00012438"/>
    </source>
</evidence>
<sequence>MATLTATPQQLTRANLQIAAFGNADNFIEPAFPGQVLNPYAFLVDISERVHTREMAITNVLAAAGIGMWSYSVYSKKFHLCPVASGFLGMKGSSTFGLGVLMQKLVQWNQKHVLDTAKTACRTQQEFETELHINTADGCYGRWLKITGRLYCSDGLAMKMMGTMTDITAAKQEELRKNDLMAFLNHELRTPLSTIKLYIQNTARVARMENNKPLEDKMLKADQQTVSMTQLINNFLTLSQVQDSKLSLQQSRFNLAELVEQVTADMMVLYPDRKFKLKVSKAIWVTADYDKLVQVLVNYVNNAVKFSSVKSVVTLSCGTVDGEAIVTVQDKGRGIKPADQKLLFCRYSRIHHENAAGTKGYGLGLYLSREIVESHGGEVGVNSEYGKGSVFYFRLPM</sequence>
<evidence type="ECO:0000256" key="3">
    <source>
        <dbReference type="ARBA" id="ARBA00022553"/>
    </source>
</evidence>
<dbReference type="EMBL" id="JBHLTS010000053">
    <property type="protein sequence ID" value="MFC0516378.1"/>
    <property type="molecule type" value="Genomic_DNA"/>
</dbReference>
<keyword evidence="4" id="KW-0808">Transferase</keyword>
<keyword evidence="7" id="KW-0067">ATP-binding</keyword>
<dbReference type="RefSeq" id="WP_377024164.1">
    <property type="nucleotide sequence ID" value="NZ_JBHLTS010000053.1"/>
</dbReference>
<evidence type="ECO:0000256" key="5">
    <source>
        <dbReference type="ARBA" id="ARBA00022777"/>
    </source>
</evidence>
<dbReference type="InterPro" id="IPR036890">
    <property type="entry name" value="HATPase_C_sf"/>
</dbReference>
<dbReference type="PANTHER" id="PTHR42878:SF12">
    <property type="entry name" value="SENSOR HISTIDINE KINASE YCBM"/>
    <property type="match status" value="1"/>
</dbReference>
<comment type="caution">
    <text evidence="7">The sequence shown here is derived from an EMBL/GenBank/DDBJ whole genome shotgun (WGS) entry which is preliminary data.</text>
</comment>
<feature type="domain" description="Histidine kinase" evidence="6">
    <location>
        <begin position="183"/>
        <end position="397"/>
    </location>
</feature>
<protein>
    <recommendedName>
        <fullName evidence="2">histidine kinase</fullName>
        <ecNumber evidence="2">2.7.13.3</ecNumber>
    </recommendedName>
</protein>
<organism evidence="7 8">
    <name type="scientific">Mucilaginibacter angelicae</name>
    <dbReference type="NCBI Taxonomy" id="869718"/>
    <lineage>
        <taxon>Bacteria</taxon>
        <taxon>Pseudomonadati</taxon>
        <taxon>Bacteroidota</taxon>
        <taxon>Sphingobacteriia</taxon>
        <taxon>Sphingobacteriales</taxon>
        <taxon>Sphingobacteriaceae</taxon>
        <taxon>Mucilaginibacter</taxon>
    </lineage>
</organism>
<comment type="catalytic activity">
    <reaction evidence="1">
        <text>ATP + protein L-histidine = ADP + protein N-phospho-L-histidine.</text>
        <dbReference type="EC" id="2.7.13.3"/>
    </reaction>
</comment>
<dbReference type="SMART" id="SM00388">
    <property type="entry name" value="HisKA"/>
    <property type="match status" value="1"/>
</dbReference>
<dbReference type="PANTHER" id="PTHR42878">
    <property type="entry name" value="TWO-COMPONENT HISTIDINE KINASE"/>
    <property type="match status" value="1"/>
</dbReference>
<keyword evidence="5" id="KW-0418">Kinase</keyword>
<dbReference type="InterPro" id="IPR003594">
    <property type="entry name" value="HATPase_dom"/>
</dbReference>
<dbReference type="InterPro" id="IPR004358">
    <property type="entry name" value="Sig_transdc_His_kin-like_C"/>
</dbReference>
<dbReference type="SUPFAM" id="SSF47384">
    <property type="entry name" value="Homodimeric domain of signal transducing histidine kinase"/>
    <property type="match status" value="1"/>
</dbReference>
<evidence type="ECO:0000256" key="1">
    <source>
        <dbReference type="ARBA" id="ARBA00000085"/>
    </source>
</evidence>
<dbReference type="Proteomes" id="UP001589828">
    <property type="component" value="Unassembled WGS sequence"/>
</dbReference>
<dbReference type="InterPro" id="IPR005467">
    <property type="entry name" value="His_kinase_dom"/>
</dbReference>